<keyword evidence="3" id="KW-1185">Reference proteome</keyword>
<sequence length="513" mass="56519">MLDEAGGRPFPRHVDILIVAMILAFGAALACVFGFISNDSWDYLFLAQSIRRGLGCTEQGAYFATFPCGYPLAIAMASPFIDIPSLFISSKVLNLVLLLFTFILLARSPLRTVTAALVVLNPVSLRIYQFTWSENLFLFACAGSLASIAVIHRNGRSGWYGVLLAASLVIGCSSRYVFGPFAAMMFVCVALAWGRQTAIRVLPSFAVAALFFWAYQRFNVQHTGFSTGMPRIPAPESIVLLLYTFVHASVRVVLTYCATAAIFLVLVRARFSSFTRTCIEGERGRCHLFLLLLGAGALLLQFALRVRTQFDPFDARTLGYGYVFMLSAAAGLLMRIDDKPVTARALIVYGVICTLLAQGPGFALRIMRIPKAPLVPAIAAMNDYKIAPSDAALIVSLEKPRVNETIEGVGALYYPPDKIVVSPGIAPYRTPETFADFRTRVLAQKAATCALDFTPFESAQEFGQYLDATYPVDLRLHFRLAAPEFVFRDSLDPTMRDWLRSRFVPGRYVDCGL</sequence>
<keyword evidence="1" id="KW-0472">Membrane</keyword>
<evidence type="ECO:0000256" key="1">
    <source>
        <dbReference type="SAM" id="Phobius"/>
    </source>
</evidence>
<feature type="transmembrane region" description="Helical" evidence="1">
    <location>
        <begin position="238"/>
        <end position="267"/>
    </location>
</feature>
<feature type="transmembrane region" description="Helical" evidence="1">
    <location>
        <begin position="159"/>
        <end position="192"/>
    </location>
</feature>
<keyword evidence="1" id="KW-0812">Transmembrane</keyword>
<protein>
    <recommendedName>
        <fullName evidence="4">Glycosyltransferase RgtA/B/C/D-like domain-containing protein</fullName>
    </recommendedName>
</protein>
<feature type="transmembrane region" description="Helical" evidence="1">
    <location>
        <begin position="199"/>
        <end position="218"/>
    </location>
</feature>
<gene>
    <name evidence="2" type="ORF">AWB76_03993</name>
</gene>
<dbReference type="EMBL" id="FCOI02000013">
    <property type="protein sequence ID" value="SAK67575.1"/>
    <property type="molecule type" value="Genomic_DNA"/>
</dbReference>
<feature type="transmembrane region" description="Helical" evidence="1">
    <location>
        <begin position="346"/>
        <end position="367"/>
    </location>
</feature>
<evidence type="ECO:0008006" key="4">
    <source>
        <dbReference type="Google" id="ProtNLM"/>
    </source>
</evidence>
<organism evidence="2 3">
    <name type="scientific">Caballeronia temeraria</name>
    <dbReference type="NCBI Taxonomy" id="1777137"/>
    <lineage>
        <taxon>Bacteria</taxon>
        <taxon>Pseudomonadati</taxon>
        <taxon>Pseudomonadota</taxon>
        <taxon>Betaproteobacteria</taxon>
        <taxon>Burkholderiales</taxon>
        <taxon>Burkholderiaceae</taxon>
        <taxon>Caballeronia</taxon>
    </lineage>
</organism>
<accession>A0A158BBV9</accession>
<dbReference type="STRING" id="1777137.AWB76_03993"/>
<dbReference type="AlphaFoldDB" id="A0A158BBV9"/>
<dbReference type="RefSeq" id="WP_061161792.1">
    <property type="nucleotide sequence ID" value="NZ_FCOI02000013.1"/>
</dbReference>
<dbReference type="Proteomes" id="UP000054624">
    <property type="component" value="Unassembled WGS sequence"/>
</dbReference>
<name>A0A158BBV9_9BURK</name>
<reference evidence="3" key="1">
    <citation type="submission" date="2016-01" db="EMBL/GenBank/DDBJ databases">
        <authorList>
            <person name="Peeters Charlotte."/>
        </authorList>
    </citation>
    <scope>NUCLEOTIDE SEQUENCE [LARGE SCALE GENOMIC DNA]</scope>
</reference>
<dbReference type="OrthoDB" id="9123883at2"/>
<evidence type="ECO:0000313" key="2">
    <source>
        <dbReference type="EMBL" id="SAK67575.1"/>
    </source>
</evidence>
<evidence type="ECO:0000313" key="3">
    <source>
        <dbReference type="Proteomes" id="UP000054624"/>
    </source>
</evidence>
<proteinExistence type="predicted"/>
<feature type="transmembrane region" description="Helical" evidence="1">
    <location>
        <begin position="288"/>
        <end position="306"/>
    </location>
</feature>
<keyword evidence="1" id="KW-1133">Transmembrane helix</keyword>
<feature type="transmembrane region" description="Helical" evidence="1">
    <location>
        <begin position="318"/>
        <end position="334"/>
    </location>
</feature>
<feature type="transmembrane region" description="Helical" evidence="1">
    <location>
        <begin position="136"/>
        <end position="153"/>
    </location>
</feature>
<feature type="transmembrane region" description="Helical" evidence="1">
    <location>
        <begin position="16"/>
        <end position="36"/>
    </location>
</feature>